<feature type="region of interest" description="Disordered" evidence="1">
    <location>
        <begin position="320"/>
        <end position="373"/>
    </location>
</feature>
<feature type="compositionally biased region" description="Basic and acidic residues" evidence="1">
    <location>
        <begin position="355"/>
        <end position="369"/>
    </location>
</feature>
<reference evidence="2" key="1">
    <citation type="submission" date="2021-07" db="EMBL/GenBank/DDBJ databases">
        <title>Elsinoe batatas strain:CRI-CJ2 Genome sequencing and assembly.</title>
        <authorList>
            <person name="Huang L."/>
        </authorList>
    </citation>
    <scope>NUCLEOTIDE SEQUENCE</scope>
    <source>
        <strain evidence="2">CRI-CJ2</strain>
    </source>
</reference>
<comment type="caution">
    <text evidence="2">The sequence shown here is derived from an EMBL/GenBank/DDBJ whole genome shotgun (WGS) entry which is preliminary data.</text>
</comment>
<dbReference type="AlphaFoldDB" id="A0A8K0P916"/>
<protein>
    <submittedName>
        <fullName evidence="2">Uncharacterized protein</fullName>
    </submittedName>
</protein>
<evidence type="ECO:0000313" key="2">
    <source>
        <dbReference type="EMBL" id="KAG8622905.1"/>
    </source>
</evidence>
<evidence type="ECO:0000256" key="1">
    <source>
        <dbReference type="SAM" id="MobiDB-lite"/>
    </source>
</evidence>
<evidence type="ECO:0000313" key="3">
    <source>
        <dbReference type="Proteomes" id="UP000809789"/>
    </source>
</evidence>
<feature type="region of interest" description="Disordered" evidence="1">
    <location>
        <begin position="443"/>
        <end position="596"/>
    </location>
</feature>
<feature type="compositionally biased region" description="Polar residues" evidence="1">
    <location>
        <begin position="395"/>
        <end position="408"/>
    </location>
</feature>
<feature type="region of interest" description="Disordered" evidence="1">
    <location>
        <begin position="393"/>
        <end position="427"/>
    </location>
</feature>
<feature type="compositionally biased region" description="Basic and acidic residues" evidence="1">
    <location>
        <begin position="445"/>
        <end position="462"/>
    </location>
</feature>
<feature type="compositionally biased region" description="Basic and acidic residues" evidence="1">
    <location>
        <begin position="545"/>
        <end position="556"/>
    </location>
</feature>
<dbReference type="EMBL" id="JAESVG020000011">
    <property type="protein sequence ID" value="KAG8622905.1"/>
    <property type="molecule type" value="Genomic_DNA"/>
</dbReference>
<feature type="compositionally biased region" description="Acidic residues" evidence="1">
    <location>
        <begin position="468"/>
        <end position="544"/>
    </location>
</feature>
<accession>A0A8K0P916</accession>
<organism evidence="2 3">
    <name type="scientific">Elsinoe batatas</name>
    <dbReference type="NCBI Taxonomy" id="2601811"/>
    <lineage>
        <taxon>Eukaryota</taxon>
        <taxon>Fungi</taxon>
        <taxon>Dikarya</taxon>
        <taxon>Ascomycota</taxon>
        <taxon>Pezizomycotina</taxon>
        <taxon>Dothideomycetes</taxon>
        <taxon>Dothideomycetidae</taxon>
        <taxon>Myriangiales</taxon>
        <taxon>Elsinoaceae</taxon>
        <taxon>Elsinoe</taxon>
    </lineage>
</organism>
<gene>
    <name evidence="2" type="ORF">KVT40_009222</name>
</gene>
<sequence length="651" mass="73291">MEDDASNNALQYKHDDDIESALRTLKAKQTGTAIEVSCAGDSIQQQLEIHIRWDACWNQALAGDPRDMMREEDHRLSQAATAEEKAKIIRAWALNLRAVQRNRRLVYDFLTVLVNQHDRHNQDCGAIWSEEGRTLGLAPQGAPLESVVPNDDFGKLELRPFAVLVEKWTMQFYDSHVLSGLCVATKKWLRLLAARTTPSEAFTVLNHLVWLRRDRWDRCKDNRIFYGIITQPMLMATARIFQAGSTNPWSLYRARIQLELPWSNLREEYGILTDRFGLIDLSTLPQVRGLPPLTTNEKDTLRMLAPGFQPNVRLFAERNGSSISPNHEAGESASHSARLDRARTEAANNLIRLHQSPEKRQMTSGRSEDTTTQLAIDEVQTANRLLGLKGGRIEQGSSQVASQKSSRLTEPLGGSQVLDHEGETQDATISEGAIQQDEDIEMAEDDAHSPETEHVQDADRAATADLQPPEDDAEDDADGDKDADDDVDEEADEDANGEADEDVDREADEDVDEEIDQDVDEAAGESLDEEGEDDSTSDGDEEEDPPRRETRWPRVEEQEEAAAKSAARKKRSGTLQKEQKHAASISKIRPIRLPKEKVKPPLKRSLRIYGTGWSDLTQKYKRLLEQGIIDLLDQYAPKTDAKLELKLERRK</sequence>
<dbReference type="Proteomes" id="UP000809789">
    <property type="component" value="Unassembled WGS sequence"/>
</dbReference>
<keyword evidence="3" id="KW-1185">Reference proteome</keyword>
<name>A0A8K0P916_9PEZI</name>
<proteinExistence type="predicted"/>